<dbReference type="EMBL" id="FR906148">
    <property type="protein sequence ID" value="CDQ83287.1"/>
    <property type="molecule type" value="Genomic_DNA"/>
</dbReference>
<keyword evidence="2" id="KW-0963">Cytoplasm</keyword>
<accession>A0A060XVN5</accession>
<reference evidence="4" key="2">
    <citation type="submission" date="2014-03" db="EMBL/GenBank/DDBJ databases">
        <authorList>
            <person name="Genoscope - CEA"/>
        </authorList>
    </citation>
    <scope>NUCLEOTIDE SEQUENCE</scope>
</reference>
<dbReference type="PANTHER" id="PTHR45418:SF1">
    <property type="entry name" value="CANCER_TESTIS ANTIGEN 55"/>
    <property type="match status" value="1"/>
</dbReference>
<reference evidence="4" key="1">
    <citation type="journal article" date="2014" name="Nat. Commun.">
        <title>The rainbow trout genome provides novel insights into evolution after whole-genome duplication in vertebrates.</title>
        <authorList>
            <person name="Berthelot C."/>
            <person name="Brunet F."/>
            <person name="Chalopin D."/>
            <person name="Juanchich A."/>
            <person name="Bernard M."/>
            <person name="Noel B."/>
            <person name="Bento P."/>
            <person name="Da Silva C."/>
            <person name="Labadie K."/>
            <person name="Alberti A."/>
            <person name="Aury J.M."/>
            <person name="Louis A."/>
            <person name="Dehais P."/>
            <person name="Bardou P."/>
            <person name="Montfort J."/>
            <person name="Klopp C."/>
            <person name="Cabau C."/>
            <person name="Gaspin C."/>
            <person name="Thorgaard G.H."/>
            <person name="Boussaha M."/>
            <person name="Quillet E."/>
            <person name="Guyomard R."/>
            <person name="Galiana D."/>
            <person name="Bobe J."/>
            <person name="Volff J.N."/>
            <person name="Genet C."/>
            <person name="Wincker P."/>
            <person name="Jaillon O."/>
            <person name="Roest Crollius H."/>
            <person name="Guiguen Y."/>
        </authorList>
    </citation>
    <scope>NUCLEOTIDE SEQUENCE [LARGE SCALE GENOMIC DNA]</scope>
</reference>
<dbReference type="AlphaFoldDB" id="A0A060XVN5"/>
<evidence type="ECO:0000313" key="5">
    <source>
        <dbReference type="Proteomes" id="UP000193380"/>
    </source>
</evidence>
<dbReference type="InterPro" id="IPR025223">
    <property type="entry name" value="S1-like_RNA-bd_dom"/>
</dbReference>
<dbReference type="SUPFAM" id="SSF50249">
    <property type="entry name" value="Nucleic acid-binding proteins"/>
    <property type="match status" value="1"/>
</dbReference>
<evidence type="ECO:0000259" key="3">
    <source>
        <dbReference type="Pfam" id="PF14444"/>
    </source>
</evidence>
<dbReference type="Proteomes" id="UP000193380">
    <property type="component" value="Unassembled WGS sequence"/>
</dbReference>
<proteinExistence type="predicted"/>
<organism evidence="4 5">
    <name type="scientific">Oncorhynchus mykiss</name>
    <name type="common">Rainbow trout</name>
    <name type="synonym">Salmo gairdneri</name>
    <dbReference type="NCBI Taxonomy" id="8022"/>
    <lineage>
        <taxon>Eukaryota</taxon>
        <taxon>Metazoa</taxon>
        <taxon>Chordata</taxon>
        <taxon>Craniata</taxon>
        <taxon>Vertebrata</taxon>
        <taxon>Euteleostomi</taxon>
        <taxon>Actinopterygii</taxon>
        <taxon>Neopterygii</taxon>
        <taxon>Teleostei</taxon>
        <taxon>Protacanthopterygii</taxon>
        <taxon>Salmoniformes</taxon>
        <taxon>Salmonidae</taxon>
        <taxon>Salmoninae</taxon>
        <taxon>Oncorhynchus</taxon>
    </lineage>
</organism>
<dbReference type="STRING" id="8022.A0A060XVN5"/>
<dbReference type="InterPro" id="IPR012340">
    <property type="entry name" value="NA-bd_OB-fold"/>
</dbReference>
<gene>
    <name evidence="4" type="ORF">GSONMT00012785001</name>
</gene>
<dbReference type="Pfam" id="PF14444">
    <property type="entry name" value="S1-like"/>
    <property type="match status" value="1"/>
</dbReference>
<evidence type="ECO:0000256" key="1">
    <source>
        <dbReference type="ARBA" id="ARBA00004496"/>
    </source>
</evidence>
<feature type="domain" description="S1-like RNA binding" evidence="3">
    <location>
        <begin position="41"/>
        <end position="92"/>
    </location>
</feature>
<protein>
    <recommendedName>
        <fullName evidence="3">S1-like RNA binding domain-containing protein</fullName>
    </recommendedName>
</protein>
<evidence type="ECO:0000256" key="2">
    <source>
        <dbReference type="ARBA" id="ARBA00022490"/>
    </source>
</evidence>
<dbReference type="GO" id="GO:0005737">
    <property type="term" value="C:cytoplasm"/>
    <property type="evidence" value="ECO:0007669"/>
    <property type="project" value="UniProtKB-SubCell"/>
</dbReference>
<evidence type="ECO:0000313" key="4">
    <source>
        <dbReference type="EMBL" id="CDQ83287.1"/>
    </source>
</evidence>
<dbReference type="PANTHER" id="PTHR45418">
    <property type="entry name" value="CANCER/TESTIS ANTIGEN 55"/>
    <property type="match status" value="1"/>
</dbReference>
<dbReference type="PaxDb" id="8022-A0A060XVN5"/>
<comment type="subcellular location">
    <subcellularLocation>
        <location evidence="1">Cytoplasm</location>
    </subcellularLocation>
</comment>
<sequence length="146" mass="16247">MVTAVQCVIAKLLAPLWRKVEEAEVDGLYGTAMEEVRNLRCGVVTLLCQDYGMIDDDVYFTTGEVLGGVPLRVGDAVNGLAVRDSAQGGWKALRVRHFDQDLTLTSMVLLSTKMRPGWVILFKLVSYFVSWPLLQLPGEMTRARPM</sequence>
<name>A0A060XVN5_ONCMY</name>